<organism evidence="1 2">
    <name type="scientific">Catharanthus roseus</name>
    <name type="common">Madagascar periwinkle</name>
    <name type="synonym">Vinca rosea</name>
    <dbReference type="NCBI Taxonomy" id="4058"/>
    <lineage>
        <taxon>Eukaryota</taxon>
        <taxon>Viridiplantae</taxon>
        <taxon>Streptophyta</taxon>
        <taxon>Embryophyta</taxon>
        <taxon>Tracheophyta</taxon>
        <taxon>Spermatophyta</taxon>
        <taxon>Magnoliopsida</taxon>
        <taxon>eudicotyledons</taxon>
        <taxon>Gunneridae</taxon>
        <taxon>Pentapetalae</taxon>
        <taxon>asterids</taxon>
        <taxon>lamiids</taxon>
        <taxon>Gentianales</taxon>
        <taxon>Apocynaceae</taxon>
        <taxon>Rauvolfioideae</taxon>
        <taxon>Vinceae</taxon>
        <taxon>Catharanthinae</taxon>
        <taxon>Catharanthus</taxon>
    </lineage>
</organism>
<proteinExistence type="predicted"/>
<reference evidence="2" key="1">
    <citation type="journal article" date="2023" name="Nat. Plants">
        <title>Single-cell RNA sequencing provides a high-resolution roadmap for understanding the multicellular compartmentation of specialized metabolism.</title>
        <authorList>
            <person name="Sun S."/>
            <person name="Shen X."/>
            <person name="Li Y."/>
            <person name="Li Y."/>
            <person name="Wang S."/>
            <person name="Li R."/>
            <person name="Zhang H."/>
            <person name="Shen G."/>
            <person name="Guo B."/>
            <person name="Wei J."/>
            <person name="Xu J."/>
            <person name="St-Pierre B."/>
            <person name="Chen S."/>
            <person name="Sun C."/>
        </authorList>
    </citation>
    <scope>NUCLEOTIDE SEQUENCE [LARGE SCALE GENOMIC DNA]</scope>
</reference>
<gene>
    <name evidence="1" type="ORF">M9H77_23063</name>
</gene>
<dbReference type="Proteomes" id="UP001060085">
    <property type="component" value="Linkage Group LG05"/>
</dbReference>
<dbReference type="EMBL" id="CM044705">
    <property type="protein sequence ID" value="KAI5663740.1"/>
    <property type="molecule type" value="Genomic_DNA"/>
</dbReference>
<evidence type="ECO:0000313" key="1">
    <source>
        <dbReference type="EMBL" id="KAI5663740.1"/>
    </source>
</evidence>
<keyword evidence="2" id="KW-1185">Reference proteome</keyword>
<name>A0ACC0ATZ4_CATRO</name>
<protein>
    <submittedName>
        <fullName evidence="1">Uncharacterized protein</fullName>
    </submittedName>
</protein>
<evidence type="ECO:0000313" key="2">
    <source>
        <dbReference type="Proteomes" id="UP001060085"/>
    </source>
</evidence>
<comment type="caution">
    <text evidence="1">The sequence shown here is derived from an EMBL/GenBank/DDBJ whole genome shotgun (WGS) entry which is preliminary data.</text>
</comment>
<sequence>MLLFQLYCENAPNVFKVDDGYPYFMNNDWFSFEEFFEEFRMPLCDKGKDDEIPEVIAKLANKVDDVMFDEVVEEIIIKEVAWKMRRDSLIMSSDNGGGFLDSDFELNYDDNELVDVFVEDGVRHFDVNLVNEAKYMVQDKREDGCMVQIEKGKKGGVTGGIKGPLKKWLVNILADDFVGDDEKDVVREEDNATDDSDHLFVDSRSASNEEELSSRPSRYISFNKVQEVLDPQFKIGMTFKNSNELKEVIVNHGITNGKEVKFKKNDALRIRAGYNDTNCTWAIYGKRIAKTEGYQINTLQPNESCGRTLNHKLATAKYLAGRYLEDFKLVRRIDI</sequence>
<accession>A0ACC0ATZ4</accession>